<keyword evidence="3" id="KW-1185">Reference proteome</keyword>
<reference evidence="2" key="1">
    <citation type="submission" date="2021-05" db="EMBL/GenBank/DDBJ databases">
        <title>Novel Bacillus species.</title>
        <authorList>
            <person name="Liu G."/>
        </authorList>
    </citation>
    <scope>NUCLEOTIDE SEQUENCE</scope>
    <source>
        <strain evidence="2">FJAT-49825</strain>
    </source>
</reference>
<sequence>MGVEGILKEFQDLNSEDKLKVFNEINQFMLEKELDGPAKSYHNLFNFIEHILDKLVQPKNDAAFEKANRVRKRLSIHLEDASEEPKTKIRLLFFIAQILYLFMNIKRSDDGLYCVSFEDEILDPNFKAYEEIDHILAIKNENVNKLMENTYYNLKNVMDQLQEQLKEHKKIKTKYSMRLSVRATEKVVMQ</sequence>
<name>A0A942U390_9BACI</name>
<evidence type="ECO:0000313" key="3">
    <source>
        <dbReference type="Proteomes" id="UP000679749"/>
    </source>
</evidence>
<accession>A0A942U390</accession>
<keyword evidence="1" id="KW-0175">Coiled coil</keyword>
<protein>
    <submittedName>
        <fullName evidence="2">Uncharacterized protein</fullName>
    </submittedName>
</protein>
<proteinExistence type="predicted"/>
<evidence type="ECO:0000256" key="1">
    <source>
        <dbReference type="SAM" id="Coils"/>
    </source>
</evidence>
<dbReference type="RefSeq" id="WP_213116115.1">
    <property type="nucleotide sequence ID" value="NZ_JAGYPF010000001.1"/>
</dbReference>
<dbReference type="EMBL" id="JAGYPF010000001">
    <property type="protein sequence ID" value="MBS4211616.1"/>
    <property type="molecule type" value="Genomic_DNA"/>
</dbReference>
<dbReference type="AlphaFoldDB" id="A0A942U390"/>
<feature type="coiled-coil region" evidence="1">
    <location>
        <begin position="144"/>
        <end position="178"/>
    </location>
</feature>
<organism evidence="2 3">
    <name type="scientific">Neobacillus rhizophilus</name>
    <dbReference type="NCBI Taxonomy" id="2833579"/>
    <lineage>
        <taxon>Bacteria</taxon>
        <taxon>Bacillati</taxon>
        <taxon>Bacillota</taxon>
        <taxon>Bacilli</taxon>
        <taxon>Bacillales</taxon>
        <taxon>Bacillaceae</taxon>
        <taxon>Neobacillus</taxon>
    </lineage>
</organism>
<gene>
    <name evidence="2" type="ORF">KHA99_03965</name>
</gene>
<comment type="caution">
    <text evidence="2">The sequence shown here is derived from an EMBL/GenBank/DDBJ whole genome shotgun (WGS) entry which is preliminary data.</text>
</comment>
<dbReference type="Proteomes" id="UP000679749">
    <property type="component" value="Unassembled WGS sequence"/>
</dbReference>
<evidence type="ECO:0000313" key="2">
    <source>
        <dbReference type="EMBL" id="MBS4211616.1"/>
    </source>
</evidence>